<keyword evidence="1" id="KW-0472">Membrane</keyword>
<evidence type="ECO:0000313" key="3">
    <source>
        <dbReference type="Proteomes" id="UP000027195"/>
    </source>
</evidence>
<feature type="transmembrane region" description="Helical" evidence="1">
    <location>
        <begin position="197"/>
        <end position="215"/>
    </location>
</feature>
<feature type="transmembrane region" description="Helical" evidence="1">
    <location>
        <begin position="116"/>
        <end position="134"/>
    </location>
</feature>
<proteinExistence type="predicted"/>
<feature type="transmembrane region" description="Helical" evidence="1">
    <location>
        <begin position="27"/>
        <end position="44"/>
    </location>
</feature>
<keyword evidence="1" id="KW-1133">Transmembrane helix</keyword>
<name>A0A067MJM7_BOTB1</name>
<evidence type="ECO:0000313" key="2">
    <source>
        <dbReference type="EMBL" id="KDQ14915.1"/>
    </source>
</evidence>
<dbReference type="InParanoid" id="A0A067MJM7"/>
<feature type="transmembrane region" description="Helical" evidence="1">
    <location>
        <begin position="64"/>
        <end position="81"/>
    </location>
</feature>
<evidence type="ECO:0000256" key="1">
    <source>
        <dbReference type="SAM" id="Phobius"/>
    </source>
</evidence>
<dbReference type="Proteomes" id="UP000027195">
    <property type="component" value="Unassembled WGS sequence"/>
</dbReference>
<feature type="transmembrane region" description="Helical" evidence="1">
    <location>
        <begin position="87"/>
        <end position="104"/>
    </location>
</feature>
<accession>A0A067MJM7</accession>
<reference evidence="3" key="1">
    <citation type="journal article" date="2014" name="Proc. Natl. Acad. Sci. U.S.A.">
        <title>Extensive sampling of basidiomycete genomes demonstrates inadequacy of the white-rot/brown-rot paradigm for wood decay fungi.</title>
        <authorList>
            <person name="Riley R."/>
            <person name="Salamov A.A."/>
            <person name="Brown D.W."/>
            <person name="Nagy L.G."/>
            <person name="Floudas D."/>
            <person name="Held B.W."/>
            <person name="Levasseur A."/>
            <person name="Lombard V."/>
            <person name="Morin E."/>
            <person name="Otillar R."/>
            <person name="Lindquist E.A."/>
            <person name="Sun H."/>
            <person name="LaButti K.M."/>
            <person name="Schmutz J."/>
            <person name="Jabbour D."/>
            <person name="Luo H."/>
            <person name="Baker S.E."/>
            <person name="Pisabarro A.G."/>
            <person name="Walton J.D."/>
            <person name="Blanchette R.A."/>
            <person name="Henrissat B."/>
            <person name="Martin F."/>
            <person name="Cullen D."/>
            <person name="Hibbett D.S."/>
            <person name="Grigoriev I.V."/>
        </authorList>
    </citation>
    <scope>NUCLEOTIDE SEQUENCE [LARGE SCALE GENOMIC DNA]</scope>
    <source>
        <strain evidence="3">FD-172 SS1</strain>
    </source>
</reference>
<feature type="transmembrane region" description="Helical" evidence="1">
    <location>
        <begin position="154"/>
        <end position="176"/>
    </location>
</feature>
<gene>
    <name evidence="2" type="ORF">BOTBODRAFT_55103</name>
</gene>
<dbReference type="AlphaFoldDB" id="A0A067MJM7"/>
<keyword evidence="3" id="KW-1185">Reference proteome</keyword>
<feature type="transmembrane region" description="Helical" evidence="1">
    <location>
        <begin position="227"/>
        <end position="245"/>
    </location>
</feature>
<keyword evidence="1" id="KW-0812">Transmembrane</keyword>
<organism evidence="2 3">
    <name type="scientific">Botryobasidium botryosum (strain FD-172 SS1)</name>
    <dbReference type="NCBI Taxonomy" id="930990"/>
    <lineage>
        <taxon>Eukaryota</taxon>
        <taxon>Fungi</taxon>
        <taxon>Dikarya</taxon>
        <taxon>Basidiomycota</taxon>
        <taxon>Agaricomycotina</taxon>
        <taxon>Agaricomycetes</taxon>
        <taxon>Cantharellales</taxon>
        <taxon>Botryobasidiaceae</taxon>
        <taxon>Botryobasidium</taxon>
    </lineage>
</organism>
<dbReference type="OrthoDB" id="2520628at2759"/>
<sequence>MSQNALYIPVIVTSALSFVNHHVLHPLWFPFPFLALLRALHAFLRMQSQQADARKRADFPARLICYFVAYYGGGSITSVLLQQPPAWTYSAPKFFLPVLLFALFSRPLPSFVLGKLNAALAPTPVVLSFVHTLLRTSSALSAYTLLQSHAFASSRFAALALGALASGGSGIVISTFGLAEARWRLQTPLFLRPESSLWASLDLVVGALVVLGHVGLVEGAGVREDEARVVIVGIATGLYVLRAKYDKPMKVVKRD</sequence>
<dbReference type="HOGENOM" id="CLU_1089858_0_0_1"/>
<protein>
    <submittedName>
        <fullName evidence="2">Uncharacterized protein</fullName>
    </submittedName>
</protein>
<dbReference type="EMBL" id="KL198035">
    <property type="protein sequence ID" value="KDQ14915.1"/>
    <property type="molecule type" value="Genomic_DNA"/>
</dbReference>